<dbReference type="Proteomes" id="UP001060085">
    <property type="component" value="Linkage Group LG07"/>
</dbReference>
<evidence type="ECO:0000313" key="1">
    <source>
        <dbReference type="EMBL" id="KAI5652702.1"/>
    </source>
</evidence>
<keyword evidence="2" id="KW-1185">Reference proteome</keyword>
<reference evidence="2" key="1">
    <citation type="journal article" date="2023" name="Nat. Plants">
        <title>Single-cell RNA sequencing provides a high-resolution roadmap for understanding the multicellular compartmentation of specialized metabolism.</title>
        <authorList>
            <person name="Sun S."/>
            <person name="Shen X."/>
            <person name="Li Y."/>
            <person name="Li Y."/>
            <person name="Wang S."/>
            <person name="Li R."/>
            <person name="Zhang H."/>
            <person name="Shen G."/>
            <person name="Guo B."/>
            <person name="Wei J."/>
            <person name="Xu J."/>
            <person name="St-Pierre B."/>
            <person name="Chen S."/>
            <person name="Sun C."/>
        </authorList>
    </citation>
    <scope>NUCLEOTIDE SEQUENCE [LARGE SCALE GENOMIC DNA]</scope>
</reference>
<dbReference type="EMBL" id="CM044707">
    <property type="protein sequence ID" value="KAI5652702.1"/>
    <property type="molecule type" value="Genomic_DNA"/>
</dbReference>
<comment type="caution">
    <text evidence="1">The sequence shown here is derived from an EMBL/GenBank/DDBJ whole genome shotgun (WGS) entry which is preliminary data.</text>
</comment>
<proteinExistence type="predicted"/>
<gene>
    <name evidence="1" type="ORF">M9H77_29889</name>
</gene>
<protein>
    <submittedName>
        <fullName evidence="1">Uncharacterized protein</fullName>
    </submittedName>
</protein>
<name>A0ACB9ZX10_CATRO</name>
<sequence>MKVNTHLIVTRYLSSTTFNRRPYVTLGCEYGGANKPRTKPEIDDEEEEVQVKRWGPYGTKKCGCPFKLKGKQMATCENWQLFVHDGRHNHAIGVYSHGHAQAAKLTDKQLIQTEQFKEPYATPAQKIYNVIVKIKKNRMQGRNTVEEVLCLSAQRGYTVFYRNYEDNNVLSDVVVAHPTSIEMMRTWSYILIMDMTYKTNKESDLMPVIDDVFSKAYHMLCGRHIDYNVLAKLTELTKDENVASQFVNVSWKKLLNEIDEQEYLRKLNAMKKKWQSRSDFLHYLFST</sequence>
<evidence type="ECO:0000313" key="2">
    <source>
        <dbReference type="Proteomes" id="UP001060085"/>
    </source>
</evidence>
<organism evidence="1 2">
    <name type="scientific">Catharanthus roseus</name>
    <name type="common">Madagascar periwinkle</name>
    <name type="synonym">Vinca rosea</name>
    <dbReference type="NCBI Taxonomy" id="4058"/>
    <lineage>
        <taxon>Eukaryota</taxon>
        <taxon>Viridiplantae</taxon>
        <taxon>Streptophyta</taxon>
        <taxon>Embryophyta</taxon>
        <taxon>Tracheophyta</taxon>
        <taxon>Spermatophyta</taxon>
        <taxon>Magnoliopsida</taxon>
        <taxon>eudicotyledons</taxon>
        <taxon>Gunneridae</taxon>
        <taxon>Pentapetalae</taxon>
        <taxon>asterids</taxon>
        <taxon>lamiids</taxon>
        <taxon>Gentianales</taxon>
        <taxon>Apocynaceae</taxon>
        <taxon>Rauvolfioideae</taxon>
        <taxon>Vinceae</taxon>
        <taxon>Catharanthinae</taxon>
        <taxon>Catharanthus</taxon>
    </lineage>
</organism>
<accession>A0ACB9ZX10</accession>